<dbReference type="AlphaFoldDB" id="A0A1F6TZF4"/>
<accession>A0A1F6TZF4</accession>
<name>A0A1F6TZF4_9PROT</name>
<gene>
    <name evidence="1" type="ORF">A3A87_05755</name>
</gene>
<evidence type="ECO:0000313" key="2">
    <source>
        <dbReference type="Proteomes" id="UP000179037"/>
    </source>
</evidence>
<organism evidence="1 2">
    <name type="scientific">Candidatus Muproteobacteria bacterium RIFCSPLOWO2_01_FULL_60_18</name>
    <dbReference type="NCBI Taxonomy" id="1817768"/>
    <lineage>
        <taxon>Bacteria</taxon>
        <taxon>Pseudomonadati</taxon>
        <taxon>Pseudomonadota</taxon>
        <taxon>Candidatus Muproteobacteria</taxon>
    </lineage>
</organism>
<proteinExistence type="predicted"/>
<dbReference type="EMBL" id="MFTC01000068">
    <property type="protein sequence ID" value="OGI50487.1"/>
    <property type="molecule type" value="Genomic_DNA"/>
</dbReference>
<reference evidence="1 2" key="1">
    <citation type="journal article" date="2016" name="Nat. Commun.">
        <title>Thousands of microbial genomes shed light on interconnected biogeochemical processes in an aquifer system.</title>
        <authorList>
            <person name="Anantharaman K."/>
            <person name="Brown C.T."/>
            <person name="Hug L.A."/>
            <person name="Sharon I."/>
            <person name="Castelle C.J."/>
            <person name="Probst A.J."/>
            <person name="Thomas B.C."/>
            <person name="Singh A."/>
            <person name="Wilkins M.J."/>
            <person name="Karaoz U."/>
            <person name="Brodie E.L."/>
            <person name="Williams K.H."/>
            <person name="Hubbard S.S."/>
            <person name="Banfield J.F."/>
        </authorList>
    </citation>
    <scope>NUCLEOTIDE SEQUENCE [LARGE SCALE GENOMIC DNA]</scope>
</reference>
<dbReference type="STRING" id="1817768.A3A87_05755"/>
<protein>
    <recommendedName>
        <fullName evidence="3">PilZ domain-containing protein</fullName>
    </recommendedName>
</protein>
<comment type="caution">
    <text evidence="1">The sequence shown here is derived from an EMBL/GenBank/DDBJ whole genome shotgun (WGS) entry which is preliminary data.</text>
</comment>
<dbReference type="Proteomes" id="UP000179037">
    <property type="component" value="Unassembled WGS sequence"/>
</dbReference>
<evidence type="ECO:0008006" key="3">
    <source>
        <dbReference type="Google" id="ProtNLM"/>
    </source>
</evidence>
<evidence type="ECO:0000313" key="1">
    <source>
        <dbReference type="EMBL" id="OGI50487.1"/>
    </source>
</evidence>
<sequence>MPLTLAVPTLTTRGADDIELQPQKVKKWLDELPLLNVAETSRKLFSTLSLLNRIKVDDALRLELLEMFRYPVSQLSLEFTKQYIGLPLPLSEKHKSVAEQNRQFQMEMANGYKRIALSMPSSSTHGTQEHAFRALVIERTTRYLTGALAVSYQTYSPCPEGAWKEIHALYAHAENLGLVEIAVEDSLNKAVSACSVSHAYKQALLLDFSDPYHLPPRMIDWTHHYLDRWAPLAQLTQASSAYNPTCQFLIDLHNNHAGIAYTAGTVPEDSKRYRILNTIELARQVHAQLTQLNNGQMPPTEGLQKNFFRECGQDLLRRLVNAWGVNPQRSFHRSQATDRRMEIAVGMDRINYWINGGKKFVVSSIFVGPVPQRTTLASEEVKQKDIRIPGRELSTWDVEDESAGGLALSKSGQIRLHIQVGDLLVTRTPGEGNPWTVGVIRWVRSTGSSNIEIGIRHLAPRADPVVIKTVNEDGKESDFLPALLLPEIKPLKQTQTLITHRGVFKPEVGVFMDNGYHLYRIAPARLIEASHSFEQFSFDILNT</sequence>